<dbReference type="STRING" id="663278.Ethha_2555"/>
<evidence type="ECO:0000313" key="3">
    <source>
        <dbReference type="EMBL" id="ADU28048.1"/>
    </source>
</evidence>
<evidence type="ECO:0000313" key="4">
    <source>
        <dbReference type="Proteomes" id="UP000001551"/>
    </source>
</evidence>
<protein>
    <submittedName>
        <fullName evidence="3">Anti-sigma-28 factor FlgM family protein</fullName>
    </submittedName>
</protein>
<reference evidence="3 4" key="1">
    <citation type="submission" date="2010-12" db="EMBL/GenBank/DDBJ databases">
        <title>Complete sequence of Ethanoligenens harbinense YUAN-3.</title>
        <authorList>
            <person name="Lucas S."/>
            <person name="Copeland A."/>
            <person name="Lapidus A."/>
            <person name="Cheng J.-F."/>
            <person name="Bruce D."/>
            <person name="Goodwin L."/>
            <person name="Pitluck S."/>
            <person name="Chertkov O."/>
            <person name="Misra M."/>
            <person name="Detter J.C."/>
            <person name="Han C."/>
            <person name="Tapia R."/>
            <person name="Land M."/>
            <person name="Hauser L."/>
            <person name="Jeffries C."/>
            <person name="Kyrpides N."/>
            <person name="Ivanova N."/>
            <person name="Mikhailova N."/>
            <person name="Wang A."/>
            <person name="Mouttaki H."/>
            <person name="He Z."/>
            <person name="Zhou J."/>
            <person name="Hemme C.L."/>
            <person name="Woyke T."/>
        </authorList>
    </citation>
    <scope>NUCLEOTIDE SEQUENCE [LARGE SCALE GENOMIC DNA]</scope>
    <source>
        <strain evidence="4">DSM 18485 / JCM 12961 / CGMCC 1.5033 / YUAN-3</strain>
    </source>
</reference>
<sequence length="104" mass="10928">MKIDGFQPHQVYASFSKEEKDTKPAQVATEPAQAGSVDRVEISAEAADKQATSRLAGQITDASDAGGRAERIAAIKKQVQDGTYSVPAEDVAAGILGARIDRKA</sequence>
<organism evidence="3 4">
    <name type="scientific">Ethanoligenens harbinense (strain DSM 18485 / JCM 12961 / CGMCC 1.5033 / YUAN-3)</name>
    <dbReference type="NCBI Taxonomy" id="663278"/>
    <lineage>
        <taxon>Bacteria</taxon>
        <taxon>Bacillati</taxon>
        <taxon>Bacillota</taxon>
        <taxon>Clostridia</taxon>
        <taxon>Eubacteriales</taxon>
        <taxon>Oscillospiraceae</taxon>
        <taxon>Ethanoligenens</taxon>
    </lineage>
</organism>
<dbReference type="SUPFAM" id="SSF101498">
    <property type="entry name" value="Anti-sigma factor FlgM"/>
    <property type="match status" value="1"/>
</dbReference>
<name>E6U6H8_ETHHY</name>
<dbReference type="InterPro" id="IPR035890">
    <property type="entry name" value="Anti-sigma-28_factor_FlgM_sf"/>
</dbReference>
<evidence type="ECO:0000259" key="2">
    <source>
        <dbReference type="Pfam" id="PF04316"/>
    </source>
</evidence>
<dbReference type="InterPro" id="IPR031316">
    <property type="entry name" value="FlgM_C"/>
</dbReference>
<accession>E6U6H8</accession>
<keyword evidence="4" id="KW-1185">Reference proteome</keyword>
<gene>
    <name evidence="3" type="ordered locus">Ethha_2555</name>
</gene>
<dbReference type="HOGENOM" id="CLU_2258819_0_0_9"/>
<dbReference type="RefSeq" id="WP_013486391.1">
    <property type="nucleotide sequence ID" value="NC_014828.1"/>
</dbReference>
<dbReference type="Pfam" id="PF04316">
    <property type="entry name" value="FlgM"/>
    <property type="match status" value="1"/>
</dbReference>
<proteinExistence type="predicted"/>
<dbReference type="Proteomes" id="UP000001551">
    <property type="component" value="Chromosome"/>
</dbReference>
<dbReference type="AlphaFoldDB" id="E6U6H8"/>
<dbReference type="EMBL" id="CP002400">
    <property type="protein sequence ID" value="ADU28048.1"/>
    <property type="molecule type" value="Genomic_DNA"/>
</dbReference>
<feature type="domain" description="Anti-sigma-28 factor FlgM C-terminal" evidence="2">
    <location>
        <begin position="38"/>
        <end position="96"/>
    </location>
</feature>
<feature type="region of interest" description="Disordered" evidence="1">
    <location>
        <begin position="1"/>
        <end position="40"/>
    </location>
</feature>
<dbReference type="KEGG" id="eha:Ethha_2555"/>
<evidence type="ECO:0000256" key="1">
    <source>
        <dbReference type="SAM" id="MobiDB-lite"/>
    </source>
</evidence>